<dbReference type="CTD" id="36345618"/>
<keyword evidence="2" id="KW-1185">Reference proteome</keyword>
<protein>
    <submittedName>
        <fullName evidence="1">Uncharacterized protein</fullName>
    </submittedName>
</protein>
<evidence type="ECO:0000313" key="2">
    <source>
        <dbReference type="Proteomes" id="UP000019149"/>
    </source>
</evidence>
<accession>W6U2A6</accession>
<evidence type="ECO:0000313" key="1">
    <source>
        <dbReference type="EMBL" id="EUB55240.1"/>
    </source>
</evidence>
<name>W6U2A6_ECHGR</name>
<dbReference type="AlphaFoldDB" id="W6U2A6"/>
<dbReference type="EMBL" id="APAU02000174">
    <property type="protein sequence ID" value="EUB55240.1"/>
    <property type="molecule type" value="Genomic_DNA"/>
</dbReference>
<comment type="caution">
    <text evidence="1">The sequence shown here is derived from an EMBL/GenBank/DDBJ whole genome shotgun (WGS) entry which is preliminary data.</text>
</comment>
<dbReference type="Proteomes" id="UP000019149">
    <property type="component" value="Unassembled WGS sequence"/>
</dbReference>
<dbReference type="RefSeq" id="XP_024346436.1">
    <property type="nucleotide sequence ID" value="XM_024499152.1"/>
</dbReference>
<dbReference type="KEGG" id="egl:EGR_09903"/>
<proteinExistence type="predicted"/>
<gene>
    <name evidence="1" type="ORF">EGR_09903</name>
</gene>
<organism evidence="1 2">
    <name type="scientific">Echinococcus granulosus</name>
    <name type="common">Hydatid tapeworm</name>
    <dbReference type="NCBI Taxonomy" id="6210"/>
    <lineage>
        <taxon>Eukaryota</taxon>
        <taxon>Metazoa</taxon>
        <taxon>Spiralia</taxon>
        <taxon>Lophotrochozoa</taxon>
        <taxon>Platyhelminthes</taxon>
        <taxon>Cestoda</taxon>
        <taxon>Eucestoda</taxon>
        <taxon>Cyclophyllidea</taxon>
        <taxon>Taeniidae</taxon>
        <taxon>Echinococcus</taxon>
        <taxon>Echinococcus granulosus group</taxon>
    </lineage>
</organism>
<reference evidence="1 2" key="1">
    <citation type="journal article" date="2013" name="Nat. Genet.">
        <title>The genome of the hydatid tapeworm Echinococcus granulosus.</title>
        <authorList>
            <person name="Zheng H."/>
            <person name="Zhang W."/>
            <person name="Zhang L."/>
            <person name="Zhang Z."/>
            <person name="Li J."/>
            <person name="Lu G."/>
            <person name="Zhu Y."/>
            <person name="Wang Y."/>
            <person name="Huang Y."/>
            <person name="Liu J."/>
            <person name="Kang H."/>
            <person name="Chen J."/>
            <person name="Wang L."/>
            <person name="Chen A."/>
            <person name="Yu S."/>
            <person name="Gao Z."/>
            <person name="Jin L."/>
            <person name="Gu W."/>
            <person name="Wang Z."/>
            <person name="Zhao L."/>
            <person name="Shi B."/>
            <person name="Wen H."/>
            <person name="Lin R."/>
            <person name="Jones M.K."/>
            <person name="Brejova B."/>
            <person name="Vinar T."/>
            <person name="Zhao G."/>
            <person name="McManus D.P."/>
            <person name="Chen Z."/>
            <person name="Zhou Y."/>
            <person name="Wang S."/>
        </authorList>
    </citation>
    <scope>NUCLEOTIDE SEQUENCE [LARGE SCALE GENOMIC DNA]</scope>
</reference>
<dbReference type="GeneID" id="36345618"/>
<sequence length="96" mass="10699">MKNNDKSRLEGYAPKTEAQAVPVFLPLAMQTREGLFILLCPQCGSHTDGYFRCSRTAQRDRRRCGGMAPQMVGGCASALQYTTLAASWYLPSTMRY</sequence>